<evidence type="ECO:0000313" key="4">
    <source>
        <dbReference type="Proteomes" id="UP000645217"/>
    </source>
</evidence>
<keyword evidence="4" id="KW-1185">Reference proteome</keyword>
<feature type="compositionally biased region" description="Basic and acidic residues" evidence="1">
    <location>
        <begin position="45"/>
        <end position="59"/>
    </location>
</feature>
<reference evidence="3" key="1">
    <citation type="journal article" date="2014" name="Int. J. Syst. Evol. Microbiol.">
        <title>Complete genome sequence of Corynebacterium casei LMG S-19264T (=DSM 44701T), isolated from a smear-ripened cheese.</title>
        <authorList>
            <consortium name="US DOE Joint Genome Institute (JGI-PGF)"/>
            <person name="Walter F."/>
            <person name="Albersmeier A."/>
            <person name="Kalinowski J."/>
            <person name="Ruckert C."/>
        </authorList>
    </citation>
    <scope>NUCLEOTIDE SEQUENCE</scope>
    <source>
        <strain evidence="3">JCM 13064</strain>
    </source>
</reference>
<feature type="domain" description="DUF6895" evidence="2">
    <location>
        <begin position="67"/>
        <end position="356"/>
    </location>
</feature>
<dbReference type="EMBL" id="BMNT01000033">
    <property type="protein sequence ID" value="GGL05220.1"/>
    <property type="molecule type" value="Genomic_DNA"/>
</dbReference>
<evidence type="ECO:0000259" key="2">
    <source>
        <dbReference type="Pfam" id="PF21836"/>
    </source>
</evidence>
<feature type="compositionally biased region" description="Gly residues" evidence="1">
    <location>
        <begin position="9"/>
        <end position="25"/>
    </location>
</feature>
<comment type="caution">
    <text evidence="3">The sequence shown here is derived from an EMBL/GenBank/DDBJ whole genome shotgun (WGS) entry which is preliminary data.</text>
</comment>
<proteinExistence type="predicted"/>
<accession>A0A917RF50</accession>
<organism evidence="3 4">
    <name type="scientific">Sphaerisporangium melleum</name>
    <dbReference type="NCBI Taxonomy" id="321316"/>
    <lineage>
        <taxon>Bacteria</taxon>
        <taxon>Bacillati</taxon>
        <taxon>Actinomycetota</taxon>
        <taxon>Actinomycetes</taxon>
        <taxon>Streptosporangiales</taxon>
        <taxon>Streptosporangiaceae</taxon>
        <taxon>Sphaerisporangium</taxon>
    </lineage>
</organism>
<evidence type="ECO:0000313" key="3">
    <source>
        <dbReference type="EMBL" id="GGL05220.1"/>
    </source>
</evidence>
<dbReference type="InterPro" id="IPR054190">
    <property type="entry name" value="DUF6895"/>
</dbReference>
<dbReference type="Proteomes" id="UP000645217">
    <property type="component" value="Unassembled WGS sequence"/>
</dbReference>
<name>A0A917RF50_9ACTN</name>
<gene>
    <name evidence="3" type="ORF">GCM10007964_54270</name>
</gene>
<reference evidence="3" key="2">
    <citation type="submission" date="2020-09" db="EMBL/GenBank/DDBJ databases">
        <authorList>
            <person name="Sun Q."/>
            <person name="Ohkuma M."/>
        </authorList>
    </citation>
    <scope>NUCLEOTIDE SEQUENCE</scope>
    <source>
        <strain evidence="3">JCM 13064</strain>
    </source>
</reference>
<dbReference type="AlphaFoldDB" id="A0A917RF50"/>
<evidence type="ECO:0000256" key="1">
    <source>
        <dbReference type="SAM" id="MobiDB-lite"/>
    </source>
</evidence>
<feature type="region of interest" description="Disordered" evidence="1">
    <location>
        <begin position="1"/>
        <end position="61"/>
    </location>
</feature>
<protein>
    <recommendedName>
        <fullName evidence="2">DUF6895 domain-containing protein</fullName>
    </recommendedName>
</protein>
<dbReference type="Pfam" id="PF21836">
    <property type="entry name" value="DUF6895"/>
    <property type="match status" value="1"/>
</dbReference>
<sequence length="362" mass="39152">MDGADGDRGAGSGPGTAGTDGGSGTPGDDDVTGMAVAAGPGGRITDPERSLPAHGRDSEPGMDEVLTRAMAWVDGNLDAFLPAVAFWPPGTPPRHLSLLLDLAITCHFLCRRRTPVQPAAEKALDGVAEVFHQESFHDQLLHTPARFPYYLWLLAVLWRTDRLRDSHTRATAQRLLDGGYGDLAAATRPPYGLMETRYVLDLGGFEHRLPPLRELYGRTTAGTPISSGQVTEAVAYEVTHAVFFLTDFATRPLPALTPRARGLREAVDRLLGAHIRSGHWDLVSELIACRRALGRPDGLLDRLGRSCLSRAQLGGGALPGPRYDPAERDALPVEKRATYTFVRCYHTTLAAILCAAVDRPLR</sequence>